<dbReference type="RefSeq" id="WP_017681260.1">
    <property type="nucleotide sequence ID" value="NZ_CP023714.1"/>
</dbReference>
<dbReference type="EMBL" id="CCSD01000043">
    <property type="protein sequence ID" value="CDZ87747.1"/>
    <property type="molecule type" value="Genomic_DNA"/>
</dbReference>
<dbReference type="Gene3D" id="3.40.50.1820">
    <property type="entry name" value="alpha/beta hydrolase"/>
    <property type="match status" value="1"/>
</dbReference>
<sequence length="283" mass="30436">METVPIQLPGGTTTPVRLFPGPEQPARIDAPRPVVVILPGLGIPAGYYEPFADALTAHGFDAALCELPGQGDSRPRPGPDSDYGYQELVAVDLPAMLEVVHERFLDSTPYLLGHSMGGQLGALYAARNPGRLGGLVLVAAGTPYYRHHAGIRGPGLLLGSAAMSITASIAGFWPGDRLDVAGFGRQSRQLISDWARLARSGRFEPRDADVDYEQRLAELSLPVLSVTVEGDDLTPVAAARHLLEKMPGADVTTWHQSRPLGHNGWIRDNADTVDRIAAWLKDR</sequence>
<evidence type="ECO:0000313" key="2">
    <source>
        <dbReference type="Proteomes" id="UP000042997"/>
    </source>
</evidence>
<name>A0A098BHQ2_9NOCA</name>
<dbReference type="KEGG" id="rrz:CS378_09355"/>
<protein>
    <submittedName>
        <fullName evidence="1">Uncharacterized protein</fullName>
    </submittedName>
</protein>
<dbReference type="SUPFAM" id="SSF53474">
    <property type="entry name" value="alpha/beta-Hydrolases"/>
    <property type="match status" value="1"/>
</dbReference>
<dbReference type="Pfam" id="PF12146">
    <property type="entry name" value="Hydrolase_4"/>
    <property type="match status" value="1"/>
</dbReference>
<reference evidence="1 2" key="1">
    <citation type="journal article" date="2014" name="Genome Announc.">
        <title>Draft Genome Sequence of Propane- and Butane-Oxidizing Actinobacterium Rhodococcus ruber IEGM 231.</title>
        <authorList>
            <person name="Ivshina I.B."/>
            <person name="Kuyukina M.S."/>
            <person name="Krivoruchko A.V."/>
            <person name="Barbe V."/>
            <person name="Fischer C."/>
        </authorList>
    </citation>
    <scope>NUCLEOTIDE SEQUENCE [LARGE SCALE GENOMIC DNA]</scope>
</reference>
<dbReference type="PANTHER" id="PTHR43194:SF2">
    <property type="entry name" value="PEROXISOMAL MEMBRANE PROTEIN LPX1"/>
    <property type="match status" value="1"/>
</dbReference>
<dbReference type="SMR" id="A0A098BHQ2"/>
<dbReference type="AlphaFoldDB" id="A0A098BHQ2"/>
<dbReference type="eggNOG" id="COG4757">
    <property type="taxonomic scope" value="Bacteria"/>
</dbReference>
<gene>
    <name evidence="1" type="ORF">RHRU231_330204</name>
</gene>
<proteinExistence type="predicted"/>
<dbReference type="InterPro" id="IPR017208">
    <property type="entry name" value="UCP037442_abhydr"/>
</dbReference>
<dbReference type="InterPro" id="IPR029058">
    <property type="entry name" value="AB_hydrolase_fold"/>
</dbReference>
<accession>A0A098BHQ2</accession>
<organism evidence="1 2">
    <name type="scientific">Rhodococcus ruber</name>
    <dbReference type="NCBI Taxonomy" id="1830"/>
    <lineage>
        <taxon>Bacteria</taxon>
        <taxon>Bacillati</taxon>
        <taxon>Actinomycetota</taxon>
        <taxon>Actinomycetes</taxon>
        <taxon>Mycobacteriales</taxon>
        <taxon>Nocardiaceae</taxon>
        <taxon>Rhodococcus</taxon>
    </lineage>
</organism>
<dbReference type="Proteomes" id="UP000042997">
    <property type="component" value="Unassembled WGS sequence"/>
</dbReference>
<dbReference type="OrthoDB" id="4536625at2"/>
<dbReference type="InterPro" id="IPR022742">
    <property type="entry name" value="Hydrolase_4"/>
</dbReference>
<dbReference type="PIRSF" id="PIRSF037442">
    <property type="entry name" value="UCP037442_abhydr"/>
    <property type="match status" value="1"/>
</dbReference>
<dbReference type="InterPro" id="IPR050228">
    <property type="entry name" value="Carboxylesterase_BioH"/>
</dbReference>
<dbReference type="PANTHER" id="PTHR43194">
    <property type="entry name" value="HYDROLASE ALPHA/BETA FOLD FAMILY"/>
    <property type="match status" value="1"/>
</dbReference>
<evidence type="ECO:0000313" key="1">
    <source>
        <dbReference type="EMBL" id="CDZ87747.1"/>
    </source>
</evidence>